<sequence>MPRRRRGSADTPRQVLLPDNRVCQQIILIAVQNRDFVVTAGEDKQLLLSFTHKDNIAGLQRQ</sequence>
<name>A0A920CII7_9BACL</name>
<evidence type="ECO:0000313" key="1">
    <source>
        <dbReference type="EMBL" id="GIO38364.1"/>
    </source>
</evidence>
<organism evidence="1 2">
    <name type="scientific">Paenibacillus antibioticophila</name>
    <dbReference type="NCBI Taxonomy" id="1274374"/>
    <lineage>
        <taxon>Bacteria</taxon>
        <taxon>Bacillati</taxon>
        <taxon>Bacillota</taxon>
        <taxon>Bacilli</taxon>
        <taxon>Bacillales</taxon>
        <taxon>Paenibacillaceae</taxon>
        <taxon>Paenibacillus</taxon>
    </lineage>
</organism>
<comment type="caution">
    <text evidence="1">The sequence shown here is derived from an EMBL/GenBank/DDBJ whole genome shotgun (WGS) entry which is preliminary data.</text>
</comment>
<proteinExistence type="predicted"/>
<accession>A0A920CII7</accession>
<dbReference type="AlphaFoldDB" id="A0A920CII7"/>
<dbReference type="EMBL" id="BORR01000012">
    <property type="protein sequence ID" value="GIO38364.1"/>
    <property type="molecule type" value="Genomic_DNA"/>
</dbReference>
<evidence type="ECO:0000313" key="2">
    <source>
        <dbReference type="Proteomes" id="UP000681162"/>
    </source>
</evidence>
<keyword evidence="2" id="KW-1185">Reference proteome</keyword>
<reference evidence="1 2" key="1">
    <citation type="submission" date="2021-03" db="EMBL/GenBank/DDBJ databases">
        <title>Antimicrobial resistance genes in bacteria isolated from Japanese honey, and their potential for conferring macrolide and lincosamide resistance in the American foulbrood pathogen Paenibacillus larvae.</title>
        <authorList>
            <person name="Okamoto M."/>
            <person name="Kumagai M."/>
            <person name="Kanamori H."/>
            <person name="Takamatsu D."/>
        </authorList>
    </citation>
    <scope>NUCLEOTIDE SEQUENCE [LARGE SCALE GENOMIC DNA]</scope>
    <source>
        <strain evidence="1 2">J41TS12</strain>
    </source>
</reference>
<protein>
    <submittedName>
        <fullName evidence="1">Uncharacterized protein</fullName>
    </submittedName>
</protein>
<gene>
    <name evidence="1" type="ORF">J41TS12_32250</name>
</gene>
<dbReference type="Proteomes" id="UP000681162">
    <property type="component" value="Unassembled WGS sequence"/>
</dbReference>